<reference evidence="2" key="1">
    <citation type="journal article" date="2019" name="Int. J. Syst. Evol. Microbiol.">
        <title>The Global Catalogue of Microorganisms (GCM) 10K type strain sequencing project: providing services to taxonomists for standard genome sequencing and annotation.</title>
        <authorList>
            <consortium name="The Broad Institute Genomics Platform"/>
            <consortium name="The Broad Institute Genome Sequencing Center for Infectious Disease"/>
            <person name="Wu L."/>
            <person name="Ma J."/>
        </authorList>
    </citation>
    <scope>NUCLEOTIDE SEQUENCE [LARGE SCALE GENOMIC DNA]</scope>
    <source>
        <strain evidence="2">JCM 17939</strain>
    </source>
</reference>
<dbReference type="Proteomes" id="UP001501442">
    <property type="component" value="Unassembled WGS sequence"/>
</dbReference>
<proteinExistence type="predicted"/>
<comment type="caution">
    <text evidence="1">The sequence shown here is derived from an EMBL/GenBank/DDBJ whole genome shotgun (WGS) entry which is preliminary data.</text>
</comment>
<evidence type="ECO:0000313" key="2">
    <source>
        <dbReference type="Proteomes" id="UP001501442"/>
    </source>
</evidence>
<organism evidence="1 2">
    <name type="scientific">Actinoallomurus vinaceus</name>
    <dbReference type="NCBI Taxonomy" id="1080074"/>
    <lineage>
        <taxon>Bacteria</taxon>
        <taxon>Bacillati</taxon>
        <taxon>Actinomycetota</taxon>
        <taxon>Actinomycetes</taxon>
        <taxon>Streptosporangiales</taxon>
        <taxon>Thermomonosporaceae</taxon>
        <taxon>Actinoallomurus</taxon>
    </lineage>
</organism>
<name>A0ABP8U7F1_9ACTN</name>
<accession>A0ABP8U7F1</accession>
<protein>
    <submittedName>
        <fullName evidence="1">Uncharacterized protein</fullName>
    </submittedName>
</protein>
<dbReference type="EMBL" id="BAABHK010000003">
    <property type="protein sequence ID" value="GAA4624259.1"/>
    <property type="molecule type" value="Genomic_DNA"/>
</dbReference>
<keyword evidence="2" id="KW-1185">Reference proteome</keyword>
<gene>
    <name evidence="1" type="ORF">GCM10023196_023700</name>
</gene>
<dbReference type="RefSeq" id="WP_345430764.1">
    <property type="nucleotide sequence ID" value="NZ_BAABHK010000003.1"/>
</dbReference>
<sequence length="180" mass="18368">MIESLVGRTAIATAAVALGISAAQAPARARQAPARADRFSMGYTCAVPLLGDKSVRLDGVLATTPSRPVAGSLTRVVLHVSRLSLRPPVAVDSWTATADVEVAGAQTGVFRLSGSGGPVAAYQPVTGDLSGVWTPRAVGDDQLRLGKVALKATTALFGEVSAPCTPREPRPVAETVTVVG</sequence>
<evidence type="ECO:0000313" key="1">
    <source>
        <dbReference type="EMBL" id="GAA4624259.1"/>
    </source>
</evidence>